<dbReference type="PANTHER" id="PTHR12558">
    <property type="entry name" value="CELL DIVISION CYCLE 16,23,27"/>
    <property type="match status" value="1"/>
</dbReference>
<proteinExistence type="predicted"/>
<dbReference type="InterPro" id="IPR011990">
    <property type="entry name" value="TPR-like_helical_dom_sf"/>
</dbReference>
<dbReference type="InParanoid" id="A0A2G4YUV8"/>
<evidence type="ECO:0000313" key="5">
    <source>
        <dbReference type="Proteomes" id="UP000229730"/>
    </source>
</evidence>
<dbReference type="PROSITE" id="PS50005">
    <property type="entry name" value="TPR"/>
    <property type="match status" value="3"/>
</dbReference>
<gene>
    <name evidence="4" type="ORF">CRD36_05470</name>
</gene>
<feature type="compositionally biased region" description="Polar residues" evidence="2">
    <location>
        <begin position="282"/>
        <end position="291"/>
    </location>
</feature>
<dbReference type="SUPFAM" id="SSF48452">
    <property type="entry name" value="TPR-like"/>
    <property type="match status" value="1"/>
</dbReference>
<dbReference type="Gene3D" id="1.25.40.10">
    <property type="entry name" value="Tetratricopeptide repeat domain"/>
    <property type="match status" value="1"/>
</dbReference>
<dbReference type="RefSeq" id="WP_099471703.1">
    <property type="nucleotide sequence ID" value="NZ_CP041025.1"/>
</dbReference>
<protein>
    <recommendedName>
        <fullName evidence="3">SPOR domain-containing protein</fullName>
    </recommendedName>
</protein>
<comment type="caution">
    <text evidence="4">The sequence shown here is derived from an EMBL/GenBank/DDBJ whole genome shotgun (WGS) entry which is preliminary data.</text>
</comment>
<dbReference type="PANTHER" id="PTHR12558:SF13">
    <property type="entry name" value="CELL DIVISION CYCLE PROTEIN 27 HOMOLOG"/>
    <property type="match status" value="1"/>
</dbReference>
<dbReference type="PROSITE" id="PS51257">
    <property type="entry name" value="PROKAR_LIPOPROTEIN"/>
    <property type="match status" value="1"/>
</dbReference>
<organism evidence="4 5">
    <name type="scientific">Paremcibacter congregatus</name>
    <dbReference type="NCBI Taxonomy" id="2043170"/>
    <lineage>
        <taxon>Bacteria</taxon>
        <taxon>Pseudomonadati</taxon>
        <taxon>Pseudomonadota</taxon>
        <taxon>Alphaproteobacteria</taxon>
        <taxon>Emcibacterales</taxon>
        <taxon>Emcibacteraceae</taxon>
        <taxon>Paremcibacter</taxon>
    </lineage>
</organism>
<dbReference type="EMBL" id="PDEM01000009">
    <property type="protein sequence ID" value="PHZ86119.1"/>
    <property type="molecule type" value="Genomic_DNA"/>
</dbReference>
<dbReference type="InterPro" id="IPR007730">
    <property type="entry name" value="SPOR-like_dom"/>
</dbReference>
<feature type="repeat" description="TPR" evidence="1">
    <location>
        <begin position="36"/>
        <end position="69"/>
    </location>
</feature>
<dbReference type="OrthoDB" id="7817412at2"/>
<dbReference type="Gene3D" id="3.30.70.1070">
    <property type="entry name" value="Sporulation related repeat"/>
    <property type="match status" value="1"/>
</dbReference>
<evidence type="ECO:0000256" key="2">
    <source>
        <dbReference type="SAM" id="MobiDB-lite"/>
    </source>
</evidence>
<keyword evidence="5" id="KW-1185">Reference proteome</keyword>
<feature type="repeat" description="TPR" evidence="1">
    <location>
        <begin position="138"/>
        <end position="171"/>
    </location>
</feature>
<dbReference type="SMART" id="SM00028">
    <property type="entry name" value="TPR"/>
    <property type="match status" value="5"/>
</dbReference>
<feature type="compositionally biased region" description="Basic and acidic residues" evidence="2">
    <location>
        <begin position="305"/>
        <end position="316"/>
    </location>
</feature>
<evidence type="ECO:0000313" key="4">
    <source>
        <dbReference type="EMBL" id="PHZ86119.1"/>
    </source>
</evidence>
<keyword evidence="1" id="KW-0802">TPR repeat</keyword>
<dbReference type="GO" id="GO:0042834">
    <property type="term" value="F:peptidoglycan binding"/>
    <property type="evidence" value="ECO:0007669"/>
    <property type="project" value="InterPro"/>
</dbReference>
<dbReference type="InterPro" id="IPR019734">
    <property type="entry name" value="TPR_rpt"/>
</dbReference>
<dbReference type="InterPro" id="IPR036680">
    <property type="entry name" value="SPOR-like_sf"/>
</dbReference>
<accession>A0A2G4YUV8</accession>
<evidence type="ECO:0000259" key="3">
    <source>
        <dbReference type="PROSITE" id="PS51724"/>
    </source>
</evidence>
<dbReference type="Pfam" id="PF14559">
    <property type="entry name" value="TPR_19"/>
    <property type="match status" value="1"/>
</dbReference>
<name>A0A2G4YUV8_9PROT</name>
<dbReference type="PROSITE" id="PS51724">
    <property type="entry name" value="SPOR"/>
    <property type="match status" value="1"/>
</dbReference>
<dbReference type="Proteomes" id="UP000229730">
    <property type="component" value="Unassembled WGS sequence"/>
</dbReference>
<evidence type="ECO:0000256" key="1">
    <source>
        <dbReference type="PROSITE-ProRule" id="PRU00339"/>
    </source>
</evidence>
<feature type="domain" description="SPOR" evidence="3">
    <location>
        <begin position="362"/>
        <end position="447"/>
    </location>
</feature>
<feature type="repeat" description="TPR" evidence="1">
    <location>
        <begin position="70"/>
        <end position="103"/>
    </location>
</feature>
<dbReference type="AlphaFoldDB" id="A0A2G4YUV8"/>
<sequence length="450" mass="49258">MRNRANNRIITVICGCLLMAACGGERRVEGEMAFDPGSLMTMAESFLKAGDYSNAMRLYQRAATESPTHVPSRLGLAKTYQALGATDAALNFYDQVLRLDPANLEAKLGTGQMLITKNRPRDAIPFLSELSKSDPENYRIFNMLGLAHDLLGEQEDAQMNYGRGLELVPDNISLLNNLALSFAFEEQYAPAIKLLSKAINLDYTVTKAQQNLVLVYVLSGEEEAGRQIGAGLMTEEEMVNNIRHYNWVKTLPAAERAQAIYLGIKNFPLKSDQSTGRERATSHTTAPQETSTDPKKAQLQALLAKEAELTDHDGTPRTDAPLRQGPPQNIRDTQEGEMKASQAADGQPVEAAAPPTPVTDYAPVRYRHRVQLGAYPSVAVAEAGWDKLKGRSGGLLEPYTSLVKLVTLADGRTLFRLFVGGIEDKSLAETTCTALQEENVDCLVLRTVAE</sequence>
<reference evidence="4 5" key="1">
    <citation type="submission" date="2017-10" db="EMBL/GenBank/DDBJ databases">
        <title>Frigbacter circumglobatus gen. nov. sp. nov., isolated from sediment cultured in situ.</title>
        <authorList>
            <person name="Zhao Z."/>
        </authorList>
    </citation>
    <scope>NUCLEOTIDE SEQUENCE [LARGE SCALE GENOMIC DNA]</scope>
    <source>
        <strain evidence="4 5">ZYL</strain>
    </source>
</reference>
<dbReference type="Pfam" id="PF05036">
    <property type="entry name" value="SPOR"/>
    <property type="match status" value="1"/>
</dbReference>
<dbReference type="SUPFAM" id="SSF110997">
    <property type="entry name" value="Sporulation related repeat"/>
    <property type="match status" value="1"/>
</dbReference>
<feature type="region of interest" description="Disordered" evidence="2">
    <location>
        <begin position="271"/>
        <end position="356"/>
    </location>
</feature>